<dbReference type="Pfam" id="PF00106">
    <property type="entry name" value="adh_short"/>
    <property type="match status" value="1"/>
</dbReference>
<name>A0A8H4IQM8_9PEZI</name>
<dbReference type="SUPFAM" id="SSF51735">
    <property type="entry name" value="NAD(P)-binding Rossmann-fold domains"/>
    <property type="match status" value="1"/>
</dbReference>
<dbReference type="Proteomes" id="UP000572817">
    <property type="component" value="Unassembled WGS sequence"/>
</dbReference>
<dbReference type="PRINTS" id="PR00081">
    <property type="entry name" value="GDHRDH"/>
</dbReference>
<evidence type="ECO:0000313" key="4">
    <source>
        <dbReference type="Proteomes" id="UP000572817"/>
    </source>
</evidence>
<evidence type="ECO:0000256" key="2">
    <source>
        <dbReference type="RuleBase" id="RU000363"/>
    </source>
</evidence>
<dbReference type="GO" id="GO:0016616">
    <property type="term" value="F:oxidoreductase activity, acting on the CH-OH group of donors, NAD or NADP as acceptor"/>
    <property type="evidence" value="ECO:0007669"/>
    <property type="project" value="TreeGrafter"/>
</dbReference>
<dbReference type="PANTHER" id="PTHR42760">
    <property type="entry name" value="SHORT-CHAIN DEHYDROGENASES/REDUCTASES FAMILY MEMBER"/>
    <property type="match status" value="1"/>
</dbReference>
<dbReference type="AlphaFoldDB" id="A0A8H4IQM8"/>
<accession>A0A8H4IQM8</accession>
<dbReference type="InterPro" id="IPR002347">
    <property type="entry name" value="SDR_fam"/>
</dbReference>
<proteinExistence type="inferred from homology"/>
<dbReference type="OrthoDB" id="1393670at2759"/>
<dbReference type="PANTHER" id="PTHR42760:SF122">
    <property type="entry name" value="NAD(P)-BINDING PROTEIN"/>
    <property type="match status" value="1"/>
</dbReference>
<evidence type="ECO:0000313" key="3">
    <source>
        <dbReference type="EMBL" id="KAF4305900.1"/>
    </source>
</evidence>
<dbReference type="InterPro" id="IPR036291">
    <property type="entry name" value="NAD(P)-bd_dom_sf"/>
</dbReference>
<comment type="similarity">
    <text evidence="1 2">Belongs to the short-chain dehydrogenases/reductases (SDR) family.</text>
</comment>
<dbReference type="GO" id="GO:0006633">
    <property type="term" value="P:fatty acid biosynthetic process"/>
    <property type="evidence" value="ECO:0007669"/>
    <property type="project" value="TreeGrafter"/>
</dbReference>
<dbReference type="CDD" id="cd05233">
    <property type="entry name" value="SDR_c"/>
    <property type="match status" value="1"/>
</dbReference>
<reference evidence="3" key="1">
    <citation type="submission" date="2020-04" db="EMBL/GenBank/DDBJ databases">
        <title>Genome Assembly and Annotation of Botryosphaeria dothidea sdau 11-99, a Latent Pathogen of Apple Fruit Ring Rot in China.</title>
        <authorList>
            <person name="Yu C."/>
            <person name="Diao Y."/>
            <person name="Lu Q."/>
            <person name="Zhao J."/>
            <person name="Cui S."/>
            <person name="Peng C."/>
            <person name="He B."/>
            <person name="Liu H."/>
        </authorList>
    </citation>
    <scope>NUCLEOTIDE SEQUENCE [LARGE SCALE GENOMIC DNA]</scope>
    <source>
        <strain evidence="3">Sdau11-99</strain>
    </source>
</reference>
<evidence type="ECO:0000256" key="1">
    <source>
        <dbReference type="ARBA" id="ARBA00006484"/>
    </source>
</evidence>
<keyword evidence="4" id="KW-1185">Reference proteome</keyword>
<comment type="caution">
    <text evidence="3">The sequence shown here is derived from an EMBL/GenBank/DDBJ whole genome shotgun (WGS) entry which is preliminary data.</text>
</comment>
<gene>
    <name evidence="3" type="ORF">GTA08_BOTSDO06976</name>
</gene>
<protein>
    <submittedName>
        <fullName evidence="3">Short-chain dehydrogenase reductase sdr protein</fullName>
    </submittedName>
</protein>
<dbReference type="Gene3D" id="3.40.50.720">
    <property type="entry name" value="NAD(P)-binding Rossmann-like Domain"/>
    <property type="match status" value="1"/>
</dbReference>
<sequence>MSAPTRISRSLNGKVAIVTGAGSASSGIGNGRAAAILLAEDGCSVLCVDRDEAVAATTVDMIRSGRPGTSSPGGTAAACAADVSVPAECERVVRRAVELFGRLDVLVNNVGVLGAPGSATAVEQDGWERGMRVNVGSMVWMAKYAIPEMLKNDRVEGGGLRGSIVNMGSVAGLRGGIDDLLYPVSKGTVVNLTQSMAFQHGKDGIRVNCVCPDD</sequence>
<dbReference type="GO" id="GO:0048038">
    <property type="term" value="F:quinone binding"/>
    <property type="evidence" value="ECO:0007669"/>
    <property type="project" value="TreeGrafter"/>
</dbReference>
<dbReference type="PRINTS" id="PR00080">
    <property type="entry name" value="SDRFAMILY"/>
</dbReference>
<dbReference type="EMBL" id="WWBZ02000040">
    <property type="protein sequence ID" value="KAF4305900.1"/>
    <property type="molecule type" value="Genomic_DNA"/>
</dbReference>
<organism evidence="3 4">
    <name type="scientific">Botryosphaeria dothidea</name>
    <dbReference type="NCBI Taxonomy" id="55169"/>
    <lineage>
        <taxon>Eukaryota</taxon>
        <taxon>Fungi</taxon>
        <taxon>Dikarya</taxon>
        <taxon>Ascomycota</taxon>
        <taxon>Pezizomycotina</taxon>
        <taxon>Dothideomycetes</taxon>
        <taxon>Dothideomycetes incertae sedis</taxon>
        <taxon>Botryosphaeriales</taxon>
        <taxon>Botryosphaeriaceae</taxon>
        <taxon>Botryosphaeria</taxon>
    </lineage>
</organism>